<protein>
    <submittedName>
        <fullName evidence="2">Flagellar protein</fullName>
    </submittedName>
</protein>
<evidence type="ECO:0000256" key="1">
    <source>
        <dbReference type="SAM" id="MobiDB-lite"/>
    </source>
</evidence>
<organism evidence="2 3">
    <name type="scientific">Tepidiphilus baoligensis</name>
    <dbReference type="NCBI Taxonomy" id="2698687"/>
    <lineage>
        <taxon>Bacteria</taxon>
        <taxon>Pseudomonadati</taxon>
        <taxon>Pseudomonadota</taxon>
        <taxon>Hydrogenophilia</taxon>
        <taxon>Hydrogenophilales</taxon>
        <taxon>Hydrogenophilaceae</taxon>
        <taxon>Tepidiphilus</taxon>
    </lineage>
</organism>
<gene>
    <name evidence="2" type="ORF">GV368_06135</name>
</gene>
<dbReference type="RefSeq" id="WP_169115889.1">
    <property type="nucleotide sequence ID" value="NZ_JAAAUB010000007.1"/>
</dbReference>
<dbReference type="EMBL" id="JAAAUB010000007">
    <property type="protein sequence ID" value="NMH16681.1"/>
    <property type="molecule type" value="Genomic_DNA"/>
</dbReference>
<dbReference type="SUPFAM" id="SSF160214">
    <property type="entry name" value="FlaG-like"/>
    <property type="match status" value="1"/>
</dbReference>
<accession>A0ABX1QN24</accession>
<feature type="compositionally biased region" description="Low complexity" evidence="1">
    <location>
        <begin position="29"/>
        <end position="67"/>
    </location>
</feature>
<dbReference type="PANTHER" id="PTHR37166:SF1">
    <property type="entry name" value="PROTEIN FLAG"/>
    <property type="match status" value="1"/>
</dbReference>
<keyword evidence="2" id="KW-0969">Cilium</keyword>
<dbReference type="InterPro" id="IPR035924">
    <property type="entry name" value="FlaG-like_sf"/>
</dbReference>
<keyword evidence="2" id="KW-0966">Cell projection</keyword>
<reference evidence="2 3" key="1">
    <citation type="journal article" date="2020" name="Curr. Microbiol.">
        <title>Tepidiphilus baoligensis sp. nov., a Novel Bacterium of the Family Hydrogenophilaceae Isolated from an Oil Reservoir.</title>
        <authorList>
            <person name="Zhang X."/>
            <person name="Wang G."/>
            <person name="Ma X."/>
            <person name="Yu J."/>
            <person name="You J."/>
            <person name="Xue Y."/>
            <person name="Ma Y."/>
        </authorList>
    </citation>
    <scope>NUCLEOTIDE SEQUENCE [LARGE SCALE GENOMIC DNA]</scope>
    <source>
        <strain evidence="2 3">B18-69</strain>
    </source>
</reference>
<sequence length="143" mass="14798">MNVPISSVSLPQGAASTVVTEPPRPPAPSAAVADTIASTTTTARSSDTASATTAPAGSTAATAQSSAIDRDTLQGAVERVQKAVETLSSAGIQFTLDQDFNKMVVQVVDTSTREVIRQIPPKEMLEIAQALDKLQGLLVHQKA</sequence>
<dbReference type="Pfam" id="PF03646">
    <property type="entry name" value="FlaG"/>
    <property type="match status" value="1"/>
</dbReference>
<proteinExistence type="predicted"/>
<feature type="region of interest" description="Disordered" evidence="1">
    <location>
        <begin position="1"/>
        <end position="67"/>
    </location>
</feature>
<keyword evidence="3" id="KW-1185">Reference proteome</keyword>
<keyword evidence="2" id="KW-0282">Flagellum</keyword>
<dbReference type="Proteomes" id="UP000669605">
    <property type="component" value="Unassembled WGS sequence"/>
</dbReference>
<evidence type="ECO:0000313" key="3">
    <source>
        <dbReference type="Proteomes" id="UP000669605"/>
    </source>
</evidence>
<dbReference type="InterPro" id="IPR005186">
    <property type="entry name" value="FlaG"/>
</dbReference>
<dbReference type="Gene3D" id="3.30.160.170">
    <property type="entry name" value="FlaG-like"/>
    <property type="match status" value="1"/>
</dbReference>
<evidence type="ECO:0000313" key="2">
    <source>
        <dbReference type="EMBL" id="NMH16681.1"/>
    </source>
</evidence>
<dbReference type="PANTHER" id="PTHR37166">
    <property type="entry name" value="PROTEIN FLAG"/>
    <property type="match status" value="1"/>
</dbReference>
<comment type="caution">
    <text evidence="2">The sequence shown here is derived from an EMBL/GenBank/DDBJ whole genome shotgun (WGS) entry which is preliminary data.</text>
</comment>
<name>A0ABX1QN24_9PROT</name>
<feature type="compositionally biased region" description="Polar residues" evidence="1">
    <location>
        <begin position="1"/>
        <end position="19"/>
    </location>
</feature>